<feature type="transmembrane region" description="Helical" evidence="7">
    <location>
        <begin position="226"/>
        <end position="246"/>
    </location>
</feature>
<feature type="transmembrane region" description="Helical" evidence="7">
    <location>
        <begin position="451"/>
        <end position="476"/>
    </location>
</feature>
<gene>
    <name evidence="8" type="ORF">GRI47_09845</name>
</gene>
<dbReference type="Pfam" id="PF13440">
    <property type="entry name" value="Polysacc_synt_3"/>
    <property type="match status" value="1"/>
</dbReference>
<evidence type="ECO:0000256" key="5">
    <source>
        <dbReference type="ARBA" id="ARBA00022989"/>
    </source>
</evidence>
<keyword evidence="5 7" id="KW-1133">Transmembrane helix</keyword>
<reference evidence="8 9" key="1">
    <citation type="submission" date="2019-12" db="EMBL/GenBank/DDBJ databases">
        <title>Genomic-based taxomic classification of the family Erythrobacteraceae.</title>
        <authorList>
            <person name="Xu L."/>
        </authorList>
    </citation>
    <scope>NUCLEOTIDE SEQUENCE [LARGE SCALE GENOMIC DNA]</scope>
    <source>
        <strain evidence="8 9">JCM 17468</strain>
    </source>
</reference>
<evidence type="ECO:0000256" key="3">
    <source>
        <dbReference type="ARBA" id="ARBA00022475"/>
    </source>
</evidence>
<sequence>MNNQSGRKVLKGAAWMGAGRIVVNLSGFISTIVLARLLSPDDFGLVAIAMAAAAVVGSVSELSLTQALVQFDDPEDDDYHSAWTLNLLRACAISAILMAIAWPMAAAYSEPRLIPIFAVVAFTAAARALENPRIVVFRRALDFRPDFEFDVVEKIVSLVVAVAIAFVLRSYWALIFGAAAATLARVALTYIKMPYRPRFHLSRWRALMSFSIWLTFSEIVKTISLRAVPLVVGAFLPTVAVGQFSVGERVASMPVRESIGALQATLFPAFSRMADDLGRMRAAYVRAQAMTSLAALPFGFGLAAVAQPVVLIVLGAKWLPAVPVLQAVAIASSVQAIQNALPLAMATGRTNEILWRNVRSFLIQMPLLVLGLAVGRGSALGGLEGLSIALVASAIANSAINMAMVRKLVASPFSEQISLAARPFLASVVMAALVLLLVGMFPAAGTDLPSILTLAAIIAAGIAAYAASLFALHAMFGGPASSERELAGLALAGLARVKPRARTGTNPTRRIR</sequence>
<evidence type="ECO:0000313" key="9">
    <source>
        <dbReference type="Proteomes" id="UP000430272"/>
    </source>
</evidence>
<evidence type="ECO:0000256" key="6">
    <source>
        <dbReference type="ARBA" id="ARBA00023136"/>
    </source>
</evidence>
<feature type="transmembrane region" description="Helical" evidence="7">
    <location>
        <begin position="289"/>
        <end position="315"/>
    </location>
</feature>
<dbReference type="OrthoDB" id="7605542at2"/>
<dbReference type="InterPro" id="IPR050833">
    <property type="entry name" value="Poly_Biosynth_Transport"/>
</dbReference>
<comment type="caution">
    <text evidence="8">The sequence shown here is derived from an EMBL/GenBank/DDBJ whole genome shotgun (WGS) entry which is preliminary data.</text>
</comment>
<comment type="subcellular location">
    <subcellularLocation>
        <location evidence="1">Cell membrane</location>
        <topology evidence="1">Multi-pass membrane protein</topology>
    </subcellularLocation>
</comment>
<dbReference type="Proteomes" id="UP000430272">
    <property type="component" value="Unassembled WGS sequence"/>
</dbReference>
<keyword evidence="6 7" id="KW-0472">Membrane</keyword>
<dbReference type="PANTHER" id="PTHR30250:SF10">
    <property type="entry name" value="LIPOPOLYSACCHARIDE BIOSYNTHESIS PROTEIN WZXC"/>
    <property type="match status" value="1"/>
</dbReference>
<feature type="transmembrane region" description="Helical" evidence="7">
    <location>
        <begin position="203"/>
        <end position="220"/>
    </location>
</feature>
<accession>A0A844YAN5</accession>
<keyword evidence="4 7" id="KW-0812">Transmembrane</keyword>
<feature type="transmembrane region" description="Helical" evidence="7">
    <location>
        <begin position="424"/>
        <end position="445"/>
    </location>
</feature>
<proteinExistence type="inferred from homology"/>
<feature type="transmembrane region" description="Helical" evidence="7">
    <location>
        <begin position="385"/>
        <end position="404"/>
    </location>
</feature>
<dbReference type="RefSeq" id="WP_160661060.1">
    <property type="nucleotide sequence ID" value="NZ_BAABDV010000001.1"/>
</dbReference>
<dbReference type="CDD" id="cd13127">
    <property type="entry name" value="MATE_tuaB_like"/>
    <property type="match status" value="1"/>
</dbReference>
<feature type="transmembrane region" description="Helical" evidence="7">
    <location>
        <begin position="45"/>
        <end position="64"/>
    </location>
</feature>
<feature type="transmembrane region" description="Helical" evidence="7">
    <location>
        <begin position="85"/>
        <end position="107"/>
    </location>
</feature>
<evidence type="ECO:0000313" key="8">
    <source>
        <dbReference type="EMBL" id="MXO54303.1"/>
    </source>
</evidence>
<feature type="transmembrane region" description="Helical" evidence="7">
    <location>
        <begin position="21"/>
        <end position="39"/>
    </location>
</feature>
<name>A0A844YAN5_9SPHN</name>
<evidence type="ECO:0000256" key="1">
    <source>
        <dbReference type="ARBA" id="ARBA00004651"/>
    </source>
</evidence>
<feature type="transmembrane region" description="Helical" evidence="7">
    <location>
        <begin position="321"/>
        <end position="341"/>
    </location>
</feature>
<protein>
    <submittedName>
        <fullName evidence="8">Oligosaccharide flippase family protein</fullName>
    </submittedName>
</protein>
<dbReference type="AlphaFoldDB" id="A0A844YAN5"/>
<evidence type="ECO:0000256" key="2">
    <source>
        <dbReference type="ARBA" id="ARBA00007430"/>
    </source>
</evidence>
<dbReference type="PANTHER" id="PTHR30250">
    <property type="entry name" value="PST FAMILY PREDICTED COLANIC ACID TRANSPORTER"/>
    <property type="match status" value="1"/>
</dbReference>
<dbReference type="EMBL" id="WTYD01000001">
    <property type="protein sequence ID" value="MXO54303.1"/>
    <property type="molecule type" value="Genomic_DNA"/>
</dbReference>
<comment type="similarity">
    <text evidence="2">Belongs to the polysaccharide synthase family.</text>
</comment>
<feature type="transmembrane region" description="Helical" evidence="7">
    <location>
        <begin position="361"/>
        <end position="379"/>
    </location>
</feature>
<evidence type="ECO:0000256" key="4">
    <source>
        <dbReference type="ARBA" id="ARBA00022692"/>
    </source>
</evidence>
<keyword evidence="3" id="KW-1003">Cell membrane</keyword>
<organism evidence="8 9">
    <name type="scientific">Qipengyuania pelagi</name>
    <dbReference type="NCBI Taxonomy" id="994320"/>
    <lineage>
        <taxon>Bacteria</taxon>
        <taxon>Pseudomonadati</taxon>
        <taxon>Pseudomonadota</taxon>
        <taxon>Alphaproteobacteria</taxon>
        <taxon>Sphingomonadales</taxon>
        <taxon>Erythrobacteraceae</taxon>
        <taxon>Qipengyuania</taxon>
    </lineage>
</organism>
<evidence type="ECO:0000256" key="7">
    <source>
        <dbReference type="SAM" id="Phobius"/>
    </source>
</evidence>
<keyword evidence="9" id="KW-1185">Reference proteome</keyword>
<dbReference type="GO" id="GO:0005886">
    <property type="term" value="C:plasma membrane"/>
    <property type="evidence" value="ECO:0007669"/>
    <property type="project" value="UniProtKB-SubCell"/>
</dbReference>